<name>A0ABT8L837_9BACT</name>
<keyword evidence="2" id="KW-1185">Reference proteome</keyword>
<organism evidence="1 2">
    <name type="scientific">Agaribacillus aureus</name>
    <dbReference type="NCBI Taxonomy" id="3051825"/>
    <lineage>
        <taxon>Bacteria</taxon>
        <taxon>Pseudomonadati</taxon>
        <taxon>Bacteroidota</taxon>
        <taxon>Cytophagia</taxon>
        <taxon>Cytophagales</taxon>
        <taxon>Splendidivirgaceae</taxon>
        <taxon>Agaribacillus</taxon>
    </lineage>
</organism>
<sequence>MSGQAILFSALVLFNTFHQSSLPDDHAIYIAVIQLEHQPNDITANLQVKVFTDDLQDALKNKFQGEIRLINVSENGEEAKRITAYFAGHLKFEINDQRADYQLQRITVENDAHWFDFTLKGPRKWDKLEVTADFLMELFPKQSNIFQVTEGDKRLYYRLTIGQKSQTITFSD</sequence>
<evidence type="ECO:0000313" key="2">
    <source>
        <dbReference type="Proteomes" id="UP001172083"/>
    </source>
</evidence>
<reference evidence="1" key="1">
    <citation type="submission" date="2023-06" db="EMBL/GenBank/DDBJ databases">
        <title>Genomic of Agaribacillus aureum.</title>
        <authorList>
            <person name="Wang G."/>
        </authorList>
    </citation>
    <scope>NUCLEOTIDE SEQUENCE</scope>
    <source>
        <strain evidence="1">BMA12</strain>
    </source>
</reference>
<dbReference type="Proteomes" id="UP001172083">
    <property type="component" value="Unassembled WGS sequence"/>
</dbReference>
<dbReference type="InterPro" id="IPR046525">
    <property type="entry name" value="DUF6702"/>
</dbReference>
<evidence type="ECO:0000313" key="1">
    <source>
        <dbReference type="EMBL" id="MDN5213863.1"/>
    </source>
</evidence>
<dbReference type="EMBL" id="JAUJEB010000004">
    <property type="protein sequence ID" value="MDN5213863.1"/>
    <property type="molecule type" value="Genomic_DNA"/>
</dbReference>
<dbReference type="Pfam" id="PF20420">
    <property type="entry name" value="DUF6702"/>
    <property type="match status" value="1"/>
</dbReference>
<comment type="caution">
    <text evidence="1">The sequence shown here is derived from an EMBL/GenBank/DDBJ whole genome shotgun (WGS) entry which is preliminary data.</text>
</comment>
<accession>A0ABT8L837</accession>
<dbReference type="RefSeq" id="WP_346759203.1">
    <property type="nucleotide sequence ID" value="NZ_JAUJEB010000004.1"/>
</dbReference>
<proteinExistence type="predicted"/>
<protein>
    <submittedName>
        <fullName evidence="1">Uncharacterized protein</fullName>
    </submittedName>
</protein>
<gene>
    <name evidence="1" type="ORF">QQ020_17445</name>
</gene>